<reference evidence="1" key="1">
    <citation type="submission" date="2019-07" db="EMBL/GenBank/DDBJ databases">
        <title>Annotation for the trematode Paragonimus miyazaki's.</title>
        <authorList>
            <person name="Choi Y.-J."/>
        </authorList>
    </citation>
    <scope>NUCLEOTIDE SEQUENCE</scope>
    <source>
        <strain evidence="1">Japan</strain>
    </source>
</reference>
<accession>A0A8S9YQK2</accession>
<protein>
    <submittedName>
        <fullName evidence="1">Uncharacterized protein</fullName>
    </submittedName>
</protein>
<dbReference type="AlphaFoldDB" id="A0A8S9YQK2"/>
<proteinExistence type="predicted"/>
<evidence type="ECO:0000313" key="2">
    <source>
        <dbReference type="Proteomes" id="UP000822476"/>
    </source>
</evidence>
<evidence type="ECO:0000313" key="1">
    <source>
        <dbReference type="EMBL" id="KAF7256904.1"/>
    </source>
</evidence>
<dbReference type="EMBL" id="JTDE01002774">
    <property type="protein sequence ID" value="KAF7256904.1"/>
    <property type="molecule type" value="Genomic_DNA"/>
</dbReference>
<dbReference type="Proteomes" id="UP000822476">
    <property type="component" value="Unassembled WGS sequence"/>
</dbReference>
<comment type="caution">
    <text evidence="1">The sequence shown here is derived from an EMBL/GenBank/DDBJ whole genome shotgun (WGS) entry which is preliminary data.</text>
</comment>
<gene>
    <name evidence="1" type="ORF">EG68_06287</name>
</gene>
<sequence length="117" mass="13685">MQASVFPVSLQMYRVHKNLRNMRRRSREEKRMYYGGFNTVTGRRTQSEFCKAKLTLPTFSVQEETDKLRQPVESVRDTPLPAVKEAFSDYDEQEGEEEVKTMTIQASNKNVYSFASF</sequence>
<keyword evidence="2" id="KW-1185">Reference proteome</keyword>
<name>A0A8S9YQK2_9TREM</name>
<organism evidence="1 2">
    <name type="scientific">Paragonimus skrjabini miyazakii</name>
    <dbReference type="NCBI Taxonomy" id="59628"/>
    <lineage>
        <taxon>Eukaryota</taxon>
        <taxon>Metazoa</taxon>
        <taxon>Spiralia</taxon>
        <taxon>Lophotrochozoa</taxon>
        <taxon>Platyhelminthes</taxon>
        <taxon>Trematoda</taxon>
        <taxon>Digenea</taxon>
        <taxon>Plagiorchiida</taxon>
        <taxon>Troglotremata</taxon>
        <taxon>Troglotrematidae</taxon>
        <taxon>Paragonimus</taxon>
    </lineage>
</organism>